<evidence type="ECO:0000313" key="1">
    <source>
        <dbReference type="EMBL" id="BAU52933.1"/>
    </source>
</evidence>
<dbReference type="RefSeq" id="WP_157750447.1">
    <property type="nucleotide sequence ID" value="NZ_AP017313.1"/>
</dbReference>
<dbReference type="PROSITE" id="PS51257">
    <property type="entry name" value="PROKAR_LIPOPROTEIN"/>
    <property type="match status" value="1"/>
</dbReference>
<protein>
    <submittedName>
        <fullName evidence="1">Uncharacterized protein</fullName>
    </submittedName>
</protein>
<gene>
    <name evidence="1" type="ORF">MgSA37_01097</name>
</gene>
<dbReference type="OrthoDB" id="1406466at2"/>
<reference evidence="1 2" key="1">
    <citation type="submission" date="2015-12" db="EMBL/GenBank/DDBJ databases">
        <title>Genome sequence of Mucilaginibacter gotjawali.</title>
        <authorList>
            <person name="Lee J.S."/>
            <person name="Lee K.C."/>
            <person name="Kim K.K."/>
            <person name="Lee B.W."/>
        </authorList>
    </citation>
    <scope>NUCLEOTIDE SEQUENCE [LARGE SCALE GENOMIC DNA]</scope>
    <source>
        <strain evidence="1 2">SA3-7</strain>
    </source>
</reference>
<keyword evidence="2" id="KW-1185">Reference proteome</keyword>
<dbReference type="InterPro" id="IPR032522">
    <property type="entry name" value="DUF4961"/>
</dbReference>
<dbReference type="Pfam" id="PF16328">
    <property type="entry name" value="DUF4961"/>
    <property type="match status" value="1"/>
</dbReference>
<accession>A0A125T2E7</accession>
<evidence type="ECO:0000313" key="2">
    <source>
        <dbReference type="Proteomes" id="UP000218263"/>
    </source>
</evidence>
<dbReference type="AlphaFoldDB" id="A0A125T2E7"/>
<dbReference type="EMBL" id="AP017313">
    <property type="protein sequence ID" value="BAU52933.1"/>
    <property type="molecule type" value="Genomic_DNA"/>
</dbReference>
<dbReference type="Proteomes" id="UP000218263">
    <property type="component" value="Chromosome"/>
</dbReference>
<proteinExistence type="predicted"/>
<sequence>MKVRLHIKGKNLWRLCTLIVLCIVLSCCYTIIDSVDQPGSAVVGSTVKITVNVKNSCNSSGTARIIFGFLTPKGWKTGDNAKVTYSSSKGDGNMVLLPANSPIIAAHSNGVNWPTYMKNFFGNAGNLIDDVEWVAYQSDVPVNYNNGDKITGTINITINNIGADGNPTLVKLAYVVANDQNGFTFDGNDGDSSPTTEYYNEFVNPNCFELTGGTGDLVDFCNPQLTTIDPPKSLDNDIVTLTYNNNVVTPALLANSSAVYLCATATMSDGKTVTVCDQSAQTMLTQTSATSGIYRLTFWPRKLFGATTGQTVVSMTYFITDKSGSTKIGYGGTSSPFTYKFKCT</sequence>
<organism evidence="1 2">
    <name type="scientific">Mucilaginibacter gotjawali</name>
    <dbReference type="NCBI Taxonomy" id="1550579"/>
    <lineage>
        <taxon>Bacteria</taxon>
        <taxon>Pseudomonadati</taxon>
        <taxon>Bacteroidota</taxon>
        <taxon>Sphingobacteriia</taxon>
        <taxon>Sphingobacteriales</taxon>
        <taxon>Sphingobacteriaceae</taxon>
        <taxon>Mucilaginibacter</taxon>
    </lineage>
</organism>
<name>A0A125T2E7_9SPHI</name>
<dbReference type="KEGG" id="mgot:MgSA37_01097"/>